<proteinExistence type="inferred from homology"/>
<dbReference type="PROSITE" id="PS00623">
    <property type="entry name" value="GMC_OXRED_1"/>
    <property type="match status" value="1"/>
</dbReference>
<dbReference type="InterPro" id="IPR036188">
    <property type="entry name" value="FAD/NAD-bd_sf"/>
</dbReference>
<dbReference type="RefSeq" id="WP_071631668.1">
    <property type="nucleotide sequence ID" value="NZ_MOEC01000008.1"/>
</dbReference>
<dbReference type="GO" id="GO:0016614">
    <property type="term" value="F:oxidoreductase activity, acting on CH-OH group of donors"/>
    <property type="evidence" value="ECO:0007669"/>
    <property type="project" value="InterPro"/>
</dbReference>
<dbReference type="Pfam" id="PF00732">
    <property type="entry name" value="GMC_oxred_N"/>
    <property type="match status" value="1"/>
</dbReference>
<dbReference type="InterPro" id="IPR012132">
    <property type="entry name" value="GMC_OxRdtase"/>
</dbReference>
<name>A0A1J6HL75_9HYPH</name>
<dbReference type="PANTHER" id="PTHR11552:SF147">
    <property type="entry name" value="CHOLINE DEHYDROGENASE, MITOCHONDRIAL"/>
    <property type="match status" value="1"/>
</dbReference>
<dbReference type="Gene3D" id="3.50.50.60">
    <property type="entry name" value="FAD/NAD(P)-binding domain"/>
    <property type="match status" value="1"/>
</dbReference>
<feature type="binding site" evidence="5">
    <location>
        <position position="216"/>
    </location>
    <ligand>
        <name>FAD</name>
        <dbReference type="ChEBI" id="CHEBI:57692"/>
    </ligand>
</feature>
<evidence type="ECO:0000313" key="10">
    <source>
        <dbReference type="Proteomes" id="UP000182985"/>
    </source>
</evidence>
<dbReference type="PANTHER" id="PTHR11552">
    <property type="entry name" value="GLUCOSE-METHANOL-CHOLINE GMC OXIDOREDUCTASE"/>
    <property type="match status" value="1"/>
</dbReference>
<comment type="caution">
    <text evidence="9">The sequence shown here is derived from an EMBL/GenBank/DDBJ whole genome shotgun (WGS) entry which is preliminary data.</text>
</comment>
<evidence type="ECO:0000259" key="7">
    <source>
        <dbReference type="PROSITE" id="PS00623"/>
    </source>
</evidence>
<dbReference type="InterPro" id="IPR000172">
    <property type="entry name" value="GMC_OxRdtase_N"/>
</dbReference>
<evidence type="ECO:0000256" key="2">
    <source>
        <dbReference type="ARBA" id="ARBA00010790"/>
    </source>
</evidence>
<dbReference type="InterPro" id="IPR007867">
    <property type="entry name" value="GMC_OxRtase_C"/>
</dbReference>
<accession>A0A1J6HL75</accession>
<evidence type="ECO:0000313" key="9">
    <source>
        <dbReference type="EMBL" id="OIS93684.1"/>
    </source>
</evidence>
<sequence>MKAFDYIVVGGGSSGCVVTNRLVKAGKSVLMVEAGPKDNTPFIHIPATFVRVLGTKRTWMYQTEPDPGTNGRALVVPQGRTLGGGSSVNAMIYIRGQAQDYDCWRDLGCEGWSYDDVLPIFKRCEDNETLADAFHGTGGPLKVSEPRYRHPISSAFVRAAQEIGLPYTHDFNGASQEGVGFFQTTTTHARRGSTAATYLKAVKGSPFLTVATGSAVLRVVIENGAASGIVYRSSDGSDQAAMAREEVVLCAGALATPKLLMLSGIGPGAQLSSFDIPVLRDLPGVGENFQDHITASVYGVTDKSISLRGEDKGLRAAINGLQYLFSRTGLLTSNVVETGGFFDTSGCGRPDIQFHVTPALVGDASRGQMDGHGVSINPCILRPEARGKVSLRSADPRDPILFVGNNLSKQADIDTLVRGIKLGRKILAAPAMKALGFREFAPGESAQSDDAIEKHARSIAKTVYHPSGTAKMGRDDMAVVDSQLRVIGVPRLRIADASVMPTLVSGNTNAPTIMIAERCADFILTRK</sequence>
<dbReference type="OrthoDB" id="9785276at2"/>
<evidence type="ECO:0000256" key="5">
    <source>
        <dbReference type="PIRSR" id="PIRSR000137-2"/>
    </source>
</evidence>
<feature type="domain" description="Glucose-methanol-choline oxidoreductase N-terminal" evidence="8">
    <location>
        <begin position="252"/>
        <end position="266"/>
    </location>
</feature>
<dbReference type="AlphaFoldDB" id="A0A1J6HL75"/>
<reference evidence="9 10" key="1">
    <citation type="submission" date="2016-10" db="EMBL/GenBank/DDBJ databases">
        <title>The Draft Genome Sequence of the Potato Rhizosphere Bacteria Ochrobactrum sp. IPA7.2.</title>
        <authorList>
            <person name="Gogoleva N.E."/>
            <person name="Khlopko Y.A."/>
            <person name="Burygin G.L."/>
            <person name="Plotnikov A.O."/>
        </authorList>
    </citation>
    <scope>NUCLEOTIDE SEQUENCE [LARGE SCALE GENOMIC DNA]</scope>
    <source>
        <strain evidence="9 10">IPA7.2</strain>
    </source>
</reference>
<dbReference type="Proteomes" id="UP000182985">
    <property type="component" value="Unassembled WGS sequence"/>
</dbReference>
<comment type="similarity">
    <text evidence="2 6">Belongs to the GMC oxidoreductase family.</text>
</comment>
<evidence type="ECO:0000256" key="6">
    <source>
        <dbReference type="RuleBase" id="RU003968"/>
    </source>
</evidence>
<comment type="cofactor">
    <cofactor evidence="1 5">
        <name>FAD</name>
        <dbReference type="ChEBI" id="CHEBI:57692"/>
    </cofactor>
</comment>
<dbReference type="PIRSF" id="PIRSF000137">
    <property type="entry name" value="Alcohol_oxidase"/>
    <property type="match status" value="1"/>
</dbReference>
<evidence type="ECO:0000256" key="3">
    <source>
        <dbReference type="ARBA" id="ARBA00022630"/>
    </source>
</evidence>
<evidence type="ECO:0000256" key="4">
    <source>
        <dbReference type="ARBA" id="ARBA00022827"/>
    </source>
</evidence>
<dbReference type="Pfam" id="PF05199">
    <property type="entry name" value="GMC_oxred_C"/>
    <property type="match status" value="1"/>
</dbReference>
<dbReference type="SUPFAM" id="SSF54373">
    <property type="entry name" value="FAD-linked reductases, C-terminal domain"/>
    <property type="match status" value="1"/>
</dbReference>
<gene>
    <name evidence="9" type="ORF">BLA27_10270</name>
</gene>
<keyword evidence="3 6" id="KW-0285">Flavoprotein</keyword>
<dbReference type="SUPFAM" id="SSF51905">
    <property type="entry name" value="FAD/NAD(P)-binding domain"/>
    <property type="match status" value="1"/>
</dbReference>
<feature type="domain" description="Glucose-methanol-choline oxidoreductase N-terminal" evidence="7">
    <location>
        <begin position="79"/>
        <end position="102"/>
    </location>
</feature>
<protein>
    <submittedName>
        <fullName evidence="9">GMC family oxidoreductase</fullName>
    </submittedName>
</protein>
<evidence type="ECO:0000259" key="8">
    <source>
        <dbReference type="PROSITE" id="PS00624"/>
    </source>
</evidence>
<dbReference type="PROSITE" id="PS00624">
    <property type="entry name" value="GMC_OXRED_2"/>
    <property type="match status" value="1"/>
</dbReference>
<keyword evidence="4 5" id="KW-0274">FAD</keyword>
<dbReference type="GO" id="GO:0050660">
    <property type="term" value="F:flavin adenine dinucleotide binding"/>
    <property type="evidence" value="ECO:0007669"/>
    <property type="project" value="InterPro"/>
</dbReference>
<keyword evidence="10" id="KW-1185">Reference proteome</keyword>
<evidence type="ECO:0000256" key="1">
    <source>
        <dbReference type="ARBA" id="ARBA00001974"/>
    </source>
</evidence>
<dbReference type="PROSITE" id="PS51257">
    <property type="entry name" value="PROKAR_LIPOPROTEIN"/>
    <property type="match status" value="1"/>
</dbReference>
<dbReference type="Gene3D" id="3.30.560.10">
    <property type="entry name" value="Glucose Oxidase, domain 3"/>
    <property type="match status" value="1"/>
</dbReference>
<organism evidence="9 10">
    <name type="scientific">Brucella cytisi</name>
    <dbReference type="NCBI Taxonomy" id="407152"/>
    <lineage>
        <taxon>Bacteria</taxon>
        <taxon>Pseudomonadati</taxon>
        <taxon>Pseudomonadota</taxon>
        <taxon>Alphaproteobacteria</taxon>
        <taxon>Hyphomicrobiales</taxon>
        <taxon>Brucellaceae</taxon>
        <taxon>Brucella/Ochrobactrum group</taxon>
        <taxon>Brucella</taxon>
    </lineage>
</organism>
<dbReference type="EMBL" id="MOEC01000008">
    <property type="protein sequence ID" value="OIS93684.1"/>
    <property type="molecule type" value="Genomic_DNA"/>
</dbReference>